<evidence type="ECO:0000256" key="1">
    <source>
        <dbReference type="SAM" id="MobiDB-lite"/>
    </source>
</evidence>
<feature type="region of interest" description="Disordered" evidence="1">
    <location>
        <begin position="199"/>
        <end position="411"/>
    </location>
</feature>
<organism evidence="2 3">
    <name type="scientific">Linum trigynum</name>
    <dbReference type="NCBI Taxonomy" id="586398"/>
    <lineage>
        <taxon>Eukaryota</taxon>
        <taxon>Viridiplantae</taxon>
        <taxon>Streptophyta</taxon>
        <taxon>Embryophyta</taxon>
        <taxon>Tracheophyta</taxon>
        <taxon>Spermatophyta</taxon>
        <taxon>Magnoliopsida</taxon>
        <taxon>eudicotyledons</taxon>
        <taxon>Gunneridae</taxon>
        <taxon>Pentapetalae</taxon>
        <taxon>rosids</taxon>
        <taxon>fabids</taxon>
        <taxon>Malpighiales</taxon>
        <taxon>Linaceae</taxon>
        <taxon>Linum</taxon>
    </lineage>
</organism>
<reference evidence="2 3" key="1">
    <citation type="submission" date="2024-04" db="EMBL/GenBank/DDBJ databases">
        <authorList>
            <person name="Fracassetti M."/>
        </authorList>
    </citation>
    <scope>NUCLEOTIDE SEQUENCE [LARGE SCALE GENOMIC DNA]</scope>
</reference>
<dbReference type="AlphaFoldDB" id="A0AAV2GT35"/>
<feature type="compositionally biased region" description="Basic and acidic residues" evidence="1">
    <location>
        <begin position="223"/>
        <end position="251"/>
    </location>
</feature>
<keyword evidence="3" id="KW-1185">Reference proteome</keyword>
<proteinExistence type="predicted"/>
<accession>A0AAV2GT35</accession>
<dbReference type="Proteomes" id="UP001497516">
    <property type="component" value="Chromosome 9"/>
</dbReference>
<protein>
    <submittedName>
        <fullName evidence="2">Uncharacterized protein</fullName>
    </submittedName>
</protein>
<evidence type="ECO:0000313" key="2">
    <source>
        <dbReference type="EMBL" id="CAL1412450.1"/>
    </source>
</evidence>
<feature type="compositionally biased region" description="Basic and acidic residues" evidence="1">
    <location>
        <begin position="339"/>
        <end position="358"/>
    </location>
</feature>
<feature type="compositionally biased region" description="Basic and acidic residues" evidence="1">
    <location>
        <begin position="93"/>
        <end position="123"/>
    </location>
</feature>
<feature type="region of interest" description="Disordered" evidence="1">
    <location>
        <begin position="93"/>
        <end position="145"/>
    </location>
</feature>
<sequence length="411" mass="43698">MRAAKREEAARKLLPQGLAIGAASTSATTIIGAPSSSPSSRAIARPVKAAVEILEQQQPVVITAELSRKEAPPEENERARALLNKAVESGLKLEETLREPESLTSDSIEKNGKVNWKFREKKQGPIADLDFEKHDDCKNSPVTKSSLESMQIPVTVGKSSSSTAAPVTVIVAEELPSTATTASSLGKQADRSLILAVESSSLAQKKETSLPSDGWKFKRKKERPRDGFECLPGRQRDHTPPGNEFQRKEKSGGGGGILCSPPKKTKKMMASTGATSTVEREPGRGPAVSGSLRRRLGGSPPSEEAGGDRAPSGEEAESPAMGSEGSPCRRRNDAPPGKEVIERRQPEVEPSPKNEKKKSTAASGWPPFIRSDCLPPGKGVARKMEGGGGFAPPSTLGRPPKEGPVRWGRSA</sequence>
<name>A0AAV2GT35_9ROSI</name>
<gene>
    <name evidence="2" type="ORF">LTRI10_LOCUS51745</name>
</gene>
<dbReference type="EMBL" id="OZ034822">
    <property type="protein sequence ID" value="CAL1412450.1"/>
    <property type="molecule type" value="Genomic_DNA"/>
</dbReference>
<evidence type="ECO:0000313" key="3">
    <source>
        <dbReference type="Proteomes" id="UP001497516"/>
    </source>
</evidence>